<keyword evidence="7" id="KW-1185">Reference proteome</keyword>
<dbReference type="InterPro" id="IPR008979">
    <property type="entry name" value="Galactose-bd-like_sf"/>
</dbReference>
<evidence type="ECO:0000256" key="2">
    <source>
        <dbReference type="ARBA" id="ARBA00012528"/>
    </source>
</evidence>
<dbReference type="InterPro" id="IPR050469">
    <property type="entry name" value="Diguanylate_Cyclase"/>
</dbReference>
<dbReference type="SUPFAM" id="SSF49785">
    <property type="entry name" value="Galactose-binding domain-like"/>
    <property type="match status" value="1"/>
</dbReference>
<dbReference type="EC" id="2.7.7.65" evidence="2"/>
<evidence type="ECO:0000256" key="1">
    <source>
        <dbReference type="ARBA" id="ARBA00001946"/>
    </source>
</evidence>
<keyword evidence="4" id="KW-0472">Membrane</keyword>
<evidence type="ECO:0000259" key="5">
    <source>
        <dbReference type="PROSITE" id="PS50887"/>
    </source>
</evidence>
<proteinExistence type="predicted"/>
<dbReference type="AlphaFoldDB" id="E8LSA5"/>
<dbReference type="GO" id="GO:0043709">
    <property type="term" value="P:cell adhesion involved in single-species biofilm formation"/>
    <property type="evidence" value="ECO:0007669"/>
    <property type="project" value="TreeGrafter"/>
</dbReference>
<evidence type="ECO:0000313" key="6">
    <source>
        <dbReference type="EMBL" id="EGA66352.1"/>
    </source>
</evidence>
<dbReference type="GO" id="GO:1902201">
    <property type="term" value="P:negative regulation of bacterial-type flagellum-dependent cell motility"/>
    <property type="evidence" value="ECO:0007669"/>
    <property type="project" value="TreeGrafter"/>
</dbReference>
<comment type="caution">
    <text evidence="6">The sequence shown here is derived from an EMBL/GenBank/DDBJ whole genome shotgun (WGS) entry which is preliminary data.</text>
</comment>
<dbReference type="GO" id="GO:0052621">
    <property type="term" value="F:diguanylate cyclase activity"/>
    <property type="evidence" value="ECO:0007669"/>
    <property type="project" value="UniProtKB-EC"/>
</dbReference>
<organism evidence="6 7">
    <name type="scientific">Vibrio brasiliensis LMG 20546</name>
    <dbReference type="NCBI Taxonomy" id="945543"/>
    <lineage>
        <taxon>Bacteria</taxon>
        <taxon>Pseudomonadati</taxon>
        <taxon>Pseudomonadota</taxon>
        <taxon>Gammaproteobacteria</taxon>
        <taxon>Vibrionales</taxon>
        <taxon>Vibrionaceae</taxon>
        <taxon>Vibrio</taxon>
        <taxon>Vibrio oreintalis group</taxon>
    </lineage>
</organism>
<dbReference type="Gene3D" id="3.30.70.270">
    <property type="match status" value="1"/>
</dbReference>
<dbReference type="InterPro" id="IPR029787">
    <property type="entry name" value="Nucleotide_cyclase"/>
</dbReference>
<name>E8LSA5_9VIBR</name>
<keyword evidence="4" id="KW-0812">Transmembrane</keyword>
<accession>E8LSA5</accession>
<dbReference type="RefSeq" id="WP_006878701.1">
    <property type="nucleotide sequence ID" value="NZ_AEVS01000045.1"/>
</dbReference>
<feature type="transmembrane region" description="Helical" evidence="4">
    <location>
        <begin position="7"/>
        <end position="26"/>
    </location>
</feature>
<dbReference type="SMART" id="SM00267">
    <property type="entry name" value="GGDEF"/>
    <property type="match status" value="1"/>
</dbReference>
<evidence type="ECO:0000256" key="4">
    <source>
        <dbReference type="SAM" id="Phobius"/>
    </source>
</evidence>
<comment type="catalytic activity">
    <reaction evidence="3">
        <text>2 GTP = 3',3'-c-di-GMP + 2 diphosphate</text>
        <dbReference type="Rhea" id="RHEA:24898"/>
        <dbReference type="ChEBI" id="CHEBI:33019"/>
        <dbReference type="ChEBI" id="CHEBI:37565"/>
        <dbReference type="ChEBI" id="CHEBI:58805"/>
        <dbReference type="EC" id="2.7.7.65"/>
    </reaction>
</comment>
<dbReference type="InterPro" id="IPR000160">
    <property type="entry name" value="GGDEF_dom"/>
</dbReference>
<dbReference type="EMBL" id="AEVS01000045">
    <property type="protein sequence ID" value="EGA66352.1"/>
    <property type="molecule type" value="Genomic_DNA"/>
</dbReference>
<dbReference type="GO" id="GO:0005886">
    <property type="term" value="C:plasma membrane"/>
    <property type="evidence" value="ECO:0007669"/>
    <property type="project" value="TreeGrafter"/>
</dbReference>
<dbReference type="Proteomes" id="UP000004371">
    <property type="component" value="Unassembled WGS sequence"/>
</dbReference>
<dbReference type="PANTHER" id="PTHR45138:SF9">
    <property type="entry name" value="DIGUANYLATE CYCLASE DGCM-RELATED"/>
    <property type="match status" value="1"/>
</dbReference>
<dbReference type="Pfam" id="PF00990">
    <property type="entry name" value="GGDEF"/>
    <property type="match status" value="1"/>
</dbReference>
<feature type="domain" description="GGDEF" evidence="5">
    <location>
        <begin position="306"/>
        <end position="433"/>
    </location>
</feature>
<dbReference type="STRING" id="945543.VIBR0546_15471"/>
<evidence type="ECO:0000256" key="3">
    <source>
        <dbReference type="ARBA" id="ARBA00034247"/>
    </source>
</evidence>
<keyword evidence="4" id="KW-1133">Transmembrane helix</keyword>
<reference evidence="6 7" key="1">
    <citation type="journal article" date="2012" name="Int. J. Syst. Evol. Microbiol.">
        <title>Vibrio caribbeanicus sp. nov., isolated from the marine sponge Scleritoderma cyanea.</title>
        <authorList>
            <person name="Hoffmann M."/>
            <person name="Monday S.R."/>
            <person name="Allard M.W."/>
            <person name="Strain E.A."/>
            <person name="Whittaker P."/>
            <person name="Naum M."/>
            <person name="McCarthy P.J."/>
            <person name="Lopez J.V."/>
            <person name="Fischer M."/>
            <person name="Brown E.W."/>
        </authorList>
    </citation>
    <scope>NUCLEOTIDE SEQUENCE [LARGE SCALE GENOMIC DNA]</scope>
    <source>
        <strain evidence="6 7">LMG 20546</strain>
    </source>
</reference>
<evidence type="ECO:0000313" key="7">
    <source>
        <dbReference type="Proteomes" id="UP000004371"/>
    </source>
</evidence>
<dbReference type="eggNOG" id="COG3706">
    <property type="taxonomic scope" value="Bacteria"/>
</dbReference>
<dbReference type="FunFam" id="3.30.70.270:FF:000001">
    <property type="entry name" value="Diguanylate cyclase domain protein"/>
    <property type="match status" value="1"/>
</dbReference>
<dbReference type="PANTHER" id="PTHR45138">
    <property type="entry name" value="REGULATORY COMPONENTS OF SENSORY TRANSDUCTION SYSTEM"/>
    <property type="match status" value="1"/>
</dbReference>
<gene>
    <name evidence="6" type="ORF">VIBR0546_15471</name>
</gene>
<dbReference type="CDD" id="cd01949">
    <property type="entry name" value="GGDEF"/>
    <property type="match status" value="1"/>
</dbReference>
<protein>
    <recommendedName>
        <fullName evidence="2">diguanylate cyclase</fullName>
        <ecNumber evidence="2">2.7.7.65</ecNumber>
    </recommendedName>
</protein>
<dbReference type="InterPro" id="IPR043128">
    <property type="entry name" value="Rev_trsase/Diguanyl_cyclase"/>
</dbReference>
<comment type="cofactor">
    <cofactor evidence="1">
        <name>Mg(2+)</name>
        <dbReference type="ChEBI" id="CHEBI:18420"/>
    </cofactor>
</comment>
<dbReference type="PROSITE" id="PS50887">
    <property type="entry name" value="GGDEF"/>
    <property type="match status" value="1"/>
</dbReference>
<sequence length="433" mass="49048">MKVIHKVIFTLVVVTLFIVQMFWMHGGGRVIKIIPSEFEFSATNDQPQGGISTSSLVTQNDVAMLECRLAKGELYPWPYCGLSVELGASKISGMDLADFHTVRLDIDFEQLDGSQPPSLRFYLRNYNPAYSSPDNEYSIKYNGLEYTPGFDSGTIDIPIANLQVLTWWLADNQIPIAHSAPEFSNVTKLELATGSGHNQGEYKMKVNSIEFVGNYMDGEDLLLGLLVVWVAMALVYSMLEIKRGRQLILQAQYRQEHLRKLNRHLKEQNVHFAELANRDALTGAMNRHSIRDWLESNYQGQNTQAKRLSVMYLDIDHFKVVNDKYGHAMGDDILREFTMVVLSSLSASERLVRWGGEEFVVFCPGRNSEEAAELAEKVRHRVESHLWVHGDPLTTSIGVASLGEERTNEMLVRADEALYMAKREGRNRVVVID</sequence>
<dbReference type="SUPFAM" id="SSF55073">
    <property type="entry name" value="Nucleotide cyclase"/>
    <property type="match status" value="1"/>
</dbReference>
<dbReference type="NCBIfam" id="TIGR00254">
    <property type="entry name" value="GGDEF"/>
    <property type="match status" value="1"/>
</dbReference>